<dbReference type="AlphaFoldDB" id="A0A9X1VQJ6"/>
<name>A0A9X1VQJ6_9FLAO</name>
<keyword evidence="2" id="KW-1185">Reference proteome</keyword>
<gene>
    <name evidence="1" type="ORF">MC378_12640</name>
</gene>
<dbReference type="EMBL" id="JAKQYM010000010">
    <property type="protein sequence ID" value="MCI2230018.1"/>
    <property type="molecule type" value="Genomic_DNA"/>
</dbReference>
<comment type="caution">
    <text evidence="1">The sequence shown here is derived from an EMBL/GenBank/DDBJ whole genome shotgun (WGS) entry which is preliminary data.</text>
</comment>
<dbReference type="Proteomes" id="UP001139369">
    <property type="component" value="Unassembled WGS sequence"/>
</dbReference>
<protein>
    <submittedName>
        <fullName evidence="1">Uncharacterized protein</fullName>
    </submittedName>
</protein>
<proteinExistence type="predicted"/>
<dbReference type="RefSeq" id="WP_242179129.1">
    <property type="nucleotide sequence ID" value="NZ_JAKQYM010000010.1"/>
</dbReference>
<accession>A0A9X1VQJ6</accession>
<organism evidence="1 2">
    <name type="scientific">Polaribacter marinus</name>
    <dbReference type="NCBI Taxonomy" id="2916838"/>
    <lineage>
        <taxon>Bacteria</taxon>
        <taxon>Pseudomonadati</taxon>
        <taxon>Bacteroidota</taxon>
        <taxon>Flavobacteriia</taxon>
        <taxon>Flavobacteriales</taxon>
        <taxon>Flavobacteriaceae</taxon>
    </lineage>
</organism>
<evidence type="ECO:0000313" key="2">
    <source>
        <dbReference type="Proteomes" id="UP001139369"/>
    </source>
</evidence>
<reference evidence="1" key="1">
    <citation type="submission" date="2022-02" db="EMBL/GenBank/DDBJ databases">
        <title>Polaribacter sp. MSW13, isolated from seawater.</title>
        <authorList>
            <person name="Kristyanto S."/>
            <person name="Jung J."/>
            <person name="Jeon C.O."/>
        </authorList>
    </citation>
    <scope>NUCLEOTIDE SEQUENCE</scope>
    <source>
        <strain evidence="1">MSW13</strain>
    </source>
</reference>
<evidence type="ECO:0000313" key="1">
    <source>
        <dbReference type="EMBL" id="MCI2230018.1"/>
    </source>
</evidence>
<sequence>MELNNKLKEFIENQQWIFAKTYAKTWPHEYIVQERVDNDLYLELANHIDNFGYESYFYKTKQIYFEHNGFTYWHMENIINRCVIADTYHEREKNGRLPENFKE</sequence>